<keyword evidence="6 7" id="KW-0472">Membrane</keyword>
<feature type="domain" description="ABC transmembrane type-1" evidence="8">
    <location>
        <begin position="62"/>
        <end position="246"/>
    </location>
</feature>
<dbReference type="PANTHER" id="PTHR30151">
    <property type="entry name" value="ALKANE SULFONATE ABC TRANSPORTER-RELATED, MEMBRANE SUBUNIT"/>
    <property type="match status" value="1"/>
</dbReference>
<dbReference type="OrthoDB" id="308958at2"/>
<evidence type="ECO:0000256" key="1">
    <source>
        <dbReference type="ARBA" id="ARBA00004651"/>
    </source>
</evidence>
<accession>A0A1G5RQF2</accession>
<name>A0A1G5RQF2_9FIRM</name>
<dbReference type="EMBL" id="FMWL01000001">
    <property type="protein sequence ID" value="SCZ76244.1"/>
    <property type="molecule type" value="Genomic_DNA"/>
</dbReference>
<keyword evidence="3" id="KW-1003">Cell membrane</keyword>
<evidence type="ECO:0000256" key="5">
    <source>
        <dbReference type="ARBA" id="ARBA00022989"/>
    </source>
</evidence>
<feature type="transmembrane region" description="Helical" evidence="7">
    <location>
        <begin position="129"/>
        <end position="154"/>
    </location>
</feature>
<evidence type="ECO:0000256" key="3">
    <source>
        <dbReference type="ARBA" id="ARBA00022475"/>
    </source>
</evidence>
<feature type="transmembrane region" description="Helical" evidence="7">
    <location>
        <begin position="100"/>
        <end position="123"/>
    </location>
</feature>
<evidence type="ECO:0000313" key="10">
    <source>
        <dbReference type="Proteomes" id="UP000199208"/>
    </source>
</evidence>
<dbReference type="GO" id="GO:0055085">
    <property type="term" value="P:transmembrane transport"/>
    <property type="evidence" value="ECO:0007669"/>
    <property type="project" value="InterPro"/>
</dbReference>
<dbReference type="Pfam" id="PF00528">
    <property type="entry name" value="BPD_transp_1"/>
    <property type="match status" value="1"/>
</dbReference>
<dbReference type="Proteomes" id="UP000199208">
    <property type="component" value="Unassembled WGS sequence"/>
</dbReference>
<evidence type="ECO:0000256" key="7">
    <source>
        <dbReference type="RuleBase" id="RU363032"/>
    </source>
</evidence>
<organism evidence="9 10">
    <name type="scientific">Acidaminobacter hydrogenoformans DSM 2784</name>
    <dbReference type="NCBI Taxonomy" id="1120920"/>
    <lineage>
        <taxon>Bacteria</taxon>
        <taxon>Bacillati</taxon>
        <taxon>Bacillota</taxon>
        <taxon>Clostridia</taxon>
        <taxon>Peptostreptococcales</taxon>
        <taxon>Acidaminobacteraceae</taxon>
        <taxon>Acidaminobacter</taxon>
    </lineage>
</organism>
<dbReference type="InterPro" id="IPR000515">
    <property type="entry name" value="MetI-like"/>
</dbReference>
<dbReference type="PROSITE" id="PS50928">
    <property type="entry name" value="ABC_TM1"/>
    <property type="match status" value="1"/>
</dbReference>
<evidence type="ECO:0000259" key="8">
    <source>
        <dbReference type="PROSITE" id="PS50928"/>
    </source>
</evidence>
<comment type="subcellular location">
    <subcellularLocation>
        <location evidence="1 7">Cell membrane</location>
        <topology evidence="1 7">Multi-pass membrane protein</topology>
    </subcellularLocation>
</comment>
<feature type="transmembrane region" description="Helical" evidence="7">
    <location>
        <begin position="16"/>
        <end position="37"/>
    </location>
</feature>
<dbReference type="PANTHER" id="PTHR30151:SF0">
    <property type="entry name" value="ABC TRANSPORTER PERMEASE PROTEIN MJ0413-RELATED"/>
    <property type="match status" value="1"/>
</dbReference>
<keyword evidence="5 7" id="KW-1133">Transmembrane helix</keyword>
<dbReference type="AlphaFoldDB" id="A0A1G5RQF2"/>
<evidence type="ECO:0000256" key="2">
    <source>
        <dbReference type="ARBA" id="ARBA00022448"/>
    </source>
</evidence>
<dbReference type="Gene3D" id="1.10.3720.10">
    <property type="entry name" value="MetI-like"/>
    <property type="match status" value="1"/>
</dbReference>
<dbReference type="STRING" id="1120920.SAMN03080599_00141"/>
<proteinExistence type="inferred from homology"/>
<dbReference type="InterPro" id="IPR035906">
    <property type="entry name" value="MetI-like_sf"/>
</dbReference>
<keyword evidence="10" id="KW-1185">Reference proteome</keyword>
<reference evidence="9 10" key="1">
    <citation type="submission" date="2016-10" db="EMBL/GenBank/DDBJ databases">
        <authorList>
            <person name="de Groot N.N."/>
        </authorList>
    </citation>
    <scope>NUCLEOTIDE SEQUENCE [LARGE SCALE GENOMIC DNA]</scope>
    <source>
        <strain evidence="9 10">DSM 2784</strain>
    </source>
</reference>
<protein>
    <submittedName>
        <fullName evidence="9">NitT/TauT family transport system permease protein</fullName>
    </submittedName>
</protein>
<feature type="transmembrane region" description="Helical" evidence="7">
    <location>
        <begin position="70"/>
        <end position="93"/>
    </location>
</feature>
<feature type="transmembrane region" description="Helical" evidence="7">
    <location>
        <begin position="228"/>
        <end position="246"/>
    </location>
</feature>
<evidence type="ECO:0000313" key="9">
    <source>
        <dbReference type="EMBL" id="SCZ76244.1"/>
    </source>
</evidence>
<keyword evidence="4 7" id="KW-0812">Transmembrane</keyword>
<keyword evidence="2 7" id="KW-0813">Transport</keyword>
<dbReference type="CDD" id="cd06261">
    <property type="entry name" value="TM_PBP2"/>
    <property type="match status" value="1"/>
</dbReference>
<gene>
    <name evidence="9" type="ORF">SAMN03080599_00141</name>
</gene>
<sequence>MEAGGGVKHLRRLKRIAGSLGVAAFWLGLWQLAAWLVGSPFVLPSPLAVFSRLSTLIFERDFAISTAWSVYRVLLSLLIAVSSGVVLGGLSFVSPLARRLIAPAMLAIRSAPVVSFIILAIMWMDSNYLPVFISLLMCLPVIWGNVLQGLGAVDGRLVEMSELYGVSRTKVWKQLYLRAVWPYLNAALFTCLGLGFKVTVAAEVLSSPKYAIGYQMYVSKLTLETEAAYAWTVVILLLSLLFEVWLKHLLKRDSERREAA</sequence>
<comment type="similarity">
    <text evidence="7">Belongs to the binding-protein-dependent transport system permease family.</text>
</comment>
<dbReference type="SUPFAM" id="SSF161098">
    <property type="entry name" value="MetI-like"/>
    <property type="match status" value="1"/>
</dbReference>
<evidence type="ECO:0000256" key="4">
    <source>
        <dbReference type="ARBA" id="ARBA00022692"/>
    </source>
</evidence>
<feature type="transmembrane region" description="Helical" evidence="7">
    <location>
        <begin position="175"/>
        <end position="196"/>
    </location>
</feature>
<evidence type="ECO:0000256" key="6">
    <source>
        <dbReference type="ARBA" id="ARBA00023136"/>
    </source>
</evidence>
<dbReference type="GO" id="GO:0005886">
    <property type="term" value="C:plasma membrane"/>
    <property type="evidence" value="ECO:0007669"/>
    <property type="project" value="UniProtKB-SubCell"/>
</dbReference>